<dbReference type="InterPro" id="IPR027408">
    <property type="entry name" value="PNPase/RNase_PH_dom_sf"/>
</dbReference>
<dbReference type="AlphaFoldDB" id="A0A5E8BXB1"/>
<dbReference type="InterPro" id="IPR020568">
    <property type="entry name" value="Ribosomal_Su5_D2-typ_SF"/>
</dbReference>
<evidence type="ECO:0000256" key="3">
    <source>
        <dbReference type="ARBA" id="ARBA00006678"/>
    </source>
</evidence>
<dbReference type="GO" id="GO:0034473">
    <property type="term" value="P:U1 snRNA 3'-end processing"/>
    <property type="evidence" value="ECO:0007669"/>
    <property type="project" value="TreeGrafter"/>
</dbReference>
<reference evidence="8 9" key="1">
    <citation type="submission" date="2019-09" db="EMBL/GenBank/DDBJ databases">
        <authorList>
            <person name="Brejova B."/>
        </authorList>
    </citation>
    <scope>NUCLEOTIDE SEQUENCE [LARGE SCALE GENOMIC DNA]</scope>
</reference>
<gene>
    <name evidence="8" type="ORF">SAPINGB_P004858</name>
</gene>
<proteinExistence type="inferred from homology"/>
<dbReference type="Gene3D" id="3.30.230.70">
    <property type="entry name" value="GHMP Kinase, N-terminal domain"/>
    <property type="match status" value="1"/>
</dbReference>
<protein>
    <recommendedName>
        <fullName evidence="6">Ribosomal RNA-processing protein 42</fullName>
    </recommendedName>
</protein>
<dbReference type="GO" id="GO:0000467">
    <property type="term" value="P:exonucleolytic trimming to generate mature 3'-end of 5.8S rRNA from tricistronic rRNA transcript (SSU-rRNA, 5.8S rRNA, LSU-rRNA)"/>
    <property type="evidence" value="ECO:0007669"/>
    <property type="project" value="TreeGrafter"/>
</dbReference>
<evidence type="ECO:0000313" key="8">
    <source>
        <dbReference type="EMBL" id="VVT56147.1"/>
    </source>
</evidence>
<evidence type="ECO:0000259" key="7">
    <source>
        <dbReference type="Pfam" id="PF03725"/>
    </source>
</evidence>
<dbReference type="EMBL" id="CABVLU010000004">
    <property type="protein sequence ID" value="VVT56147.1"/>
    <property type="molecule type" value="Genomic_DNA"/>
</dbReference>
<evidence type="ECO:0000313" key="9">
    <source>
        <dbReference type="Proteomes" id="UP000398389"/>
    </source>
</evidence>
<dbReference type="GeneID" id="43583673"/>
<dbReference type="Pfam" id="PF03725">
    <property type="entry name" value="RNase_PH_C"/>
    <property type="match status" value="1"/>
</dbReference>
<feature type="domain" description="Exoribonuclease phosphorolytic" evidence="7">
    <location>
        <begin position="221"/>
        <end position="253"/>
    </location>
</feature>
<dbReference type="GO" id="GO:0034476">
    <property type="term" value="P:U5 snRNA 3'-end processing"/>
    <property type="evidence" value="ECO:0007669"/>
    <property type="project" value="TreeGrafter"/>
</dbReference>
<dbReference type="RefSeq" id="XP_031855464.1">
    <property type="nucleotide sequence ID" value="XM_031999573.1"/>
</dbReference>
<dbReference type="PANTHER" id="PTHR11097">
    <property type="entry name" value="EXOSOME COMPLEX EXONUCLEASE RIBOSOMAL RNA PROCESSING PROTEIN"/>
    <property type="match status" value="1"/>
</dbReference>
<dbReference type="GO" id="GO:0000176">
    <property type="term" value="C:nuclear exosome (RNase complex)"/>
    <property type="evidence" value="ECO:0007669"/>
    <property type="project" value="TreeGrafter"/>
</dbReference>
<name>A0A5E8BXB1_9ASCO</name>
<dbReference type="InterPro" id="IPR050590">
    <property type="entry name" value="Exosome_comp_Rrp42_subfam"/>
</dbReference>
<dbReference type="Proteomes" id="UP000398389">
    <property type="component" value="Unassembled WGS sequence"/>
</dbReference>
<dbReference type="SUPFAM" id="SSF54211">
    <property type="entry name" value="Ribosomal protein S5 domain 2-like"/>
    <property type="match status" value="1"/>
</dbReference>
<dbReference type="OrthoDB" id="272245at2759"/>
<dbReference type="GO" id="GO:0035925">
    <property type="term" value="F:mRNA 3'-UTR AU-rich region binding"/>
    <property type="evidence" value="ECO:0007669"/>
    <property type="project" value="TreeGrafter"/>
</dbReference>
<evidence type="ECO:0000256" key="6">
    <source>
        <dbReference type="ARBA" id="ARBA00042523"/>
    </source>
</evidence>
<keyword evidence="9" id="KW-1185">Reference proteome</keyword>
<dbReference type="GO" id="GO:0016075">
    <property type="term" value="P:rRNA catabolic process"/>
    <property type="evidence" value="ECO:0007669"/>
    <property type="project" value="TreeGrafter"/>
</dbReference>
<dbReference type="InterPro" id="IPR015847">
    <property type="entry name" value="ExoRNase_PH_dom2"/>
</dbReference>
<dbReference type="PANTHER" id="PTHR11097:SF8">
    <property type="entry name" value="EXOSOME COMPLEX COMPONENT RRP42"/>
    <property type="match status" value="1"/>
</dbReference>
<keyword evidence="5" id="KW-0271">Exosome</keyword>
<dbReference type="GO" id="GO:0071038">
    <property type="term" value="P:TRAMP-dependent tRNA surveillance pathway"/>
    <property type="evidence" value="ECO:0007669"/>
    <property type="project" value="TreeGrafter"/>
</dbReference>
<evidence type="ECO:0000256" key="5">
    <source>
        <dbReference type="ARBA" id="ARBA00022835"/>
    </source>
</evidence>
<organism evidence="8 9">
    <name type="scientific">Magnusiomyces paraingens</name>
    <dbReference type="NCBI Taxonomy" id="2606893"/>
    <lineage>
        <taxon>Eukaryota</taxon>
        <taxon>Fungi</taxon>
        <taxon>Dikarya</taxon>
        <taxon>Ascomycota</taxon>
        <taxon>Saccharomycotina</taxon>
        <taxon>Dipodascomycetes</taxon>
        <taxon>Dipodascales</taxon>
        <taxon>Dipodascaceae</taxon>
        <taxon>Magnusiomyces</taxon>
    </lineage>
</organism>
<dbReference type="GO" id="GO:0000177">
    <property type="term" value="C:cytoplasmic exosome (RNase complex)"/>
    <property type="evidence" value="ECO:0007669"/>
    <property type="project" value="UniProtKB-ARBA"/>
</dbReference>
<evidence type="ECO:0000256" key="2">
    <source>
        <dbReference type="ARBA" id="ARBA00004604"/>
    </source>
</evidence>
<comment type="subcellular location">
    <subcellularLocation>
        <location evidence="1">Cytoplasm</location>
    </subcellularLocation>
    <subcellularLocation>
        <location evidence="2">Nucleus</location>
        <location evidence="2">Nucleolus</location>
    </subcellularLocation>
</comment>
<dbReference type="GO" id="GO:0034475">
    <property type="term" value="P:U4 snRNA 3'-end processing"/>
    <property type="evidence" value="ECO:0007669"/>
    <property type="project" value="TreeGrafter"/>
</dbReference>
<keyword evidence="4" id="KW-0963">Cytoplasm</keyword>
<comment type="similarity">
    <text evidence="3">Belongs to the RNase PH family.</text>
</comment>
<dbReference type="GO" id="GO:0071035">
    <property type="term" value="P:nuclear polyadenylation-dependent rRNA catabolic process"/>
    <property type="evidence" value="ECO:0007669"/>
    <property type="project" value="TreeGrafter"/>
</dbReference>
<evidence type="ECO:0000256" key="1">
    <source>
        <dbReference type="ARBA" id="ARBA00004496"/>
    </source>
</evidence>
<evidence type="ECO:0000256" key="4">
    <source>
        <dbReference type="ARBA" id="ARBA00022490"/>
    </source>
</evidence>
<dbReference type="GO" id="GO:0005730">
    <property type="term" value="C:nucleolus"/>
    <property type="evidence" value="ECO:0007669"/>
    <property type="project" value="UniProtKB-SubCell"/>
</dbReference>
<sequence>MVRLSPAEYSYLRSSLETVPPVRPDARTVAQFRPLQAATNFMPTCYGSARVRTADGGECIVGVKAKVARTVSAKLINVSIDMSGTRDDDPALANIALTFEKLLQDSPILTAEKLRLTSRFSFTLFIDALVLAHNGNNPLNLLSLTIYLALMSTRLPKLISSTDDSAAEEIPVFDDDWENSVPLTGLIQGQAPAPRHDLLLDGKQITPEQAALFYKTTPWKPPILFVFAVIGNSILIDPSLEEEAVADGTLTIGWQQGKVVAPLRYLETYSSSSTAAATSFVDPSAKKQNSALAKSGGINLEILKKAYELALDAGSDVAESLDLIIKLDREEEAESGPPAMF</sequence>
<accession>A0A5E8BXB1</accession>
<dbReference type="GO" id="GO:0071028">
    <property type="term" value="P:nuclear mRNA surveillance"/>
    <property type="evidence" value="ECO:0007669"/>
    <property type="project" value="TreeGrafter"/>
</dbReference>